<evidence type="ECO:0000256" key="6">
    <source>
        <dbReference type="ARBA" id="ARBA00043149"/>
    </source>
</evidence>
<dbReference type="EMBL" id="JBHLWO010000007">
    <property type="protein sequence ID" value="MFC0321766.1"/>
    <property type="molecule type" value="Genomic_DNA"/>
</dbReference>
<evidence type="ECO:0000256" key="3">
    <source>
        <dbReference type="ARBA" id="ARBA00022741"/>
    </source>
</evidence>
<evidence type="ECO:0000313" key="10">
    <source>
        <dbReference type="EMBL" id="MFC0321766.1"/>
    </source>
</evidence>
<dbReference type="Proteomes" id="UP001589774">
    <property type="component" value="Unassembled WGS sequence"/>
</dbReference>
<feature type="domain" description="Carbohydrate kinase FGGY N-terminal" evidence="8">
    <location>
        <begin position="7"/>
        <end position="255"/>
    </location>
</feature>
<evidence type="ECO:0000256" key="7">
    <source>
        <dbReference type="RuleBase" id="RU003733"/>
    </source>
</evidence>
<dbReference type="PROSITE" id="PS00933">
    <property type="entry name" value="FGGY_KINASES_1"/>
    <property type="match status" value="1"/>
</dbReference>
<protein>
    <recommendedName>
        <fullName evidence="6">ATP:glycerol 3-phosphotransferase</fullName>
    </recommendedName>
</protein>
<dbReference type="NCBIfam" id="NF000756">
    <property type="entry name" value="PRK00047.1"/>
    <property type="match status" value="1"/>
</dbReference>
<dbReference type="PROSITE" id="PS00445">
    <property type="entry name" value="FGGY_KINASES_2"/>
    <property type="match status" value="1"/>
</dbReference>
<sequence length="497" mass="54465">MTASSCILAIDQGTSGTKSLVFDSKGNICAEATIPLKTSYFGEGFVEQHPEDIYKNVLQSVRACLQQYQSTGASLSAIVSCGISNQRETFLLWDEFGSPLCNAVVWQCKRSVDVCYEMQSLDLGNVIHDKTGLFIDPYFSGTKLIWLYRNNPEIQKAIKAGKAYFGTVDTWLLYRLTKGEAYLTDYTNASRTLLFNLNTLSWDRELIALFGLEGIRLPEVKPSSYAFGSSHFEGLFKRALPVQAMIGDSHAAAFGEACIYPGTAKATLGTGCSILFNVGTERRNSNSGMVSTICWSTEDRVDYALEGIIVSCASPLAWLKTELGLLTDFAEAENMATSVTDNNGVYLIPAFSGLGAPFWDMNRKASLEGLTFSSNKNHIVRAALESIAYQIQDVLSAMKQDTGIPIQELMVNGGASSNNFVVQFLSDLLEAKVIRNENKNVSAFGAGFLAGLKANIFPDLDSVQSLYHRHPIAKTTQVAKVAEAYRGWQRFIHATKS</sequence>
<dbReference type="SUPFAM" id="SSF53067">
    <property type="entry name" value="Actin-like ATPase domain"/>
    <property type="match status" value="2"/>
</dbReference>
<dbReference type="RefSeq" id="WP_130857136.1">
    <property type="nucleotide sequence ID" value="NZ_JBHLWO010000007.1"/>
</dbReference>
<dbReference type="InterPro" id="IPR000577">
    <property type="entry name" value="Carb_kinase_FGGY"/>
</dbReference>
<evidence type="ECO:0000256" key="1">
    <source>
        <dbReference type="ARBA" id="ARBA00009156"/>
    </source>
</evidence>
<evidence type="ECO:0000259" key="8">
    <source>
        <dbReference type="Pfam" id="PF00370"/>
    </source>
</evidence>
<dbReference type="CDD" id="cd07769">
    <property type="entry name" value="ASKHA_NBD_FGGY_GK"/>
    <property type="match status" value="1"/>
</dbReference>
<dbReference type="Gene3D" id="3.30.420.40">
    <property type="match status" value="2"/>
</dbReference>
<keyword evidence="11" id="KW-1185">Reference proteome</keyword>
<dbReference type="PANTHER" id="PTHR10196:SF69">
    <property type="entry name" value="GLYCEROL KINASE"/>
    <property type="match status" value="1"/>
</dbReference>
<evidence type="ECO:0000313" key="11">
    <source>
        <dbReference type="Proteomes" id="UP001589774"/>
    </source>
</evidence>
<feature type="domain" description="Carbohydrate kinase FGGY C-terminal" evidence="9">
    <location>
        <begin position="265"/>
        <end position="451"/>
    </location>
</feature>
<accession>A0ABV6HSB3</accession>
<gene>
    <name evidence="10" type="ORF">ACFFI0_25865</name>
</gene>
<dbReference type="PANTHER" id="PTHR10196">
    <property type="entry name" value="SUGAR KINASE"/>
    <property type="match status" value="1"/>
</dbReference>
<comment type="caution">
    <text evidence="10">The sequence shown here is derived from an EMBL/GenBank/DDBJ whole genome shotgun (WGS) entry which is preliminary data.</text>
</comment>
<proteinExistence type="inferred from homology"/>
<name>A0ABV6HSB3_9SPHI</name>
<evidence type="ECO:0000256" key="5">
    <source>
        <dbReference type="ARBA" id="ARBA00022840"/>
    </source>
</evidence>
<dbReference type="GO" id="GO:0016301">
    <property type="term" value="F:kinase activity"/>
    <property type="evidence" value="ECO:0007669"/>
    <property type="project" value="UniProtKB-KW"/>
</dbReference>
<organism evidence="10 11">
    <name type="scientific">Olivibacter oleidegradans</name>
    <dbReference type="NCBI Taxonomy" id="760123"/>
    <lineage>
        <taxon>Bacteria</taxon>
        <taxon>Pseudomonadati</taxon>
        <taxon>Bacteroidota</taxon>
        <taxon>Sphingobacteriia</taxon>
        <taxon>Sphingobacteriales</taxon>
        <taxon>Sphingobacteriaceae</taxon>
        <taxon>Olivibacter</taxon>
    </lineage>
</organism>
<keyword evidence="3" id="KW-0547">Nucleotide-binding</keyword>
<dbReference type="InterPro" id="IPR018484">
    <property type="entry name" value="FGGY_N"/>
</dbReference>
<dbReference type="InterPro" id="IPR043129">
    <property type="entry name" value="ATPase_NBD"/>
</dbReference>
<keyword evidence="2 7" id="KW-0808">Transferase</keyword>
<evidence type="ECO:0000256" key="4">
    <source>
        <dbReference type="ARBA" id="ARBA00022777"/>
    </source>
</evidence>
<evidence type="ECO:0000256" key="2">
    <source>
        <dbReference type="ARBA" id="ARBA00022679"/>
    </source>
</evidence>
<dbReference type="PIRSF" id="PIRSF000538">
    <property type="entry name" value="GlpK"/>
    <property type="match status" value="1"/>
</dbReference>
<evidence type="ECO:0000259" key="9">
    <source>
        <dbReference type="Pfam" id="PF02782"/>
    </source>
</evidence>
<keyword evidence="4 7" id="KW-0418">Kinase</keyword>
<dbReference type="InterPro" id="IPR018483">
    <property type="entry name" value="Carb_kinase_FGGY_CS"/>
</dbReference>
<dbReference type="Pfam" id="PF00370">
    <property type="entry name" value="FGGY_N"/>
    <property type="match status" value="1"/>
</dbReference>
<comment type="similarity">
    <text evidence="1 7">Belongs to the FGGY kinase family.</text>
</comment>
<reference evidence="10 11" key="1">
    <citation type="submission" date="2024-09" db="EMBL/GenBank/DDBJ databases">
        <authorList>
            <person name="Sun Q."/>
            <person name="Mori K."/>
        </authorList>
    </citation>
    <scope>NUCLEOTIDE SEQUENCE [LARGE SCALE GENOMIC DNA]</scope>
    <source>
        <strain evidence="10 11">CCM 7765</strain>
    </source>
</reference>
<dbReference type="InterPro" id="IPR018485">
    <property type="entry name" value="FGGY_C"/>
</dbReference>
<keyword evidence="5" id="KW-0067">ATP-binding</keyword>
<dbReference type="Pfam" id="PF02782">
    <property type="entry name" value="FGGY_C"/>
    <property type="match status" value="1"/>
</dbReference>